<proteinExistence type="predicted"/>
<gene>
    <name evidence="1" type="ORF">SAMN02745975_03416</name>
</gene>
<evidence type="ECO:0000313" key="1">
    <source>
        <dbReference type="EMBL" id="SHK00024.1"/>
    </source>
</evidence>
<evidence type="ECO:0000313" key="2">
    <source>
        <dbReference type="Proteomes" id="UP000184536"/>
    </source>
</evidence>
<dbReference type="EMBL" id="FQZV01000061">
    <property type="protein sequence ID" value="SHK00024.1"/>
    <property type="molecule type" value="Genomic_DNA"/>
</dbReference>
<dbReference type="InterPro" id="IPR039968">
    <property type="entry name" value="BcerS-like"/>
</dbReference>
<dbReference type="RefSeq" id="WP_110942404.1">
    <property type="nucleotide sequence ID" value="NZ_FQZV01000061.1"/>
</dbReference>
<dbReference type="Proteomes" id="UP000184536">
    <property type="component" value="Unassembled WGS sequence"/>
</dbReference>
<organism evidence="1 2">
    <name type="scientific">Geosporobacter subterraneus DSM 17957</name>
    <dbReference type="NCBI Taxonomy" id="1121919"/>
    <lineage>
        <taxon>Bacteria</taxon>
        <taxon>Bacillati</taxon>
        <taxon>Bacillota</taxon>
        <taxon>Clostridia</taxon>
        <taxon>Peptostreptococcales</taxon>
        <taxon>Thermotaleaceae</taxon>
        <taxon>Geosporobacter</taxon>
    </lineage>
</organism>
<dbReference type="InterPro" id="IPR016181">
    <property type="entry name" value="Acyl_CoA_acyltransferase"/>
</dbReference>
<accession>A0A1M6NWL5</accession>
<dbReference type="OrthoDB" id="1757697at2"/>
<dbReference type="Gene3D" id="3.40.630.30">
    <property type="match status" value="1"/>
</dbReference>
<name>A0A1M6NWL5_9FIRM</name>
<dbReference type="AlphaFoldDB" id="A0A1M6NWL5"/>
<dbReference type="SUPFAM" id="SSF55729">
    <property type="entry name" value="Acyl-CoA N-acyltransferases (Nat)"/>
    <property type="match status" value="1"/>
</dbReference>
<dbReference type="PANTHER" id="PTHR41368:SF1">
    <property type="entry name" value="PROTEIN YGHO"/>
    <property type="match status" value="1"/>
</dbReference>
<dbReference type="PANTHER" id="PTHR41368">
    <property type="entry name" value="PROTEIN YGHO"/>
    <property type="match status" value="1"/>
</dbReference>
<sequence>MEIKAVNQASVNEYIQFCKSIYQQNIYYRDSMSRVLKSILRGKAQICKSSRIFPIMVLDEGSIAAVCIFAIVDRMKDTLQLTYFEALPRQEKAVEEMLAYGRTLARQHGIETILIGLNFHVNYGLGLLADHYEHVQGFGTAYNPPYYIDYFQRFGGEEFNLVNYLTQMEGFDFRVDHRFISRISGKYQVRKASFRHIEREAAIYTDLNNRAFREHAFYYERRAEEDLELFREFRLLLKEENLLFLEHSGKPAGFMLWYPDYHELMGPGEALGIKTLIKNKLFSHKIKKFKIVELGVLPEYQKNGGVYALFHKCRELVGNRYDYCESGWILEHNLASRGLGFRWADKEYKHFKVFRIPV</sequence>
<protein>
    <submittedName>
        <fullName evidence="1">Uncharacterized protein</fullName>
    </submittedName>
</protein>
<keyword evidence="2" id="KW-1185">Reference proteome</keyword>
<reference evidence="2" key="1">
    <citation type="submission" date="2016-11" db="EMBL/GenBank/DDBJ databases">
        <authorList>
            <person name="Varghese N."/>
            <person name="Submissions S."/>
        </authorList>
    </citation>
    <scope>NUCLEOTIDE SEQUENCE [LARGE SCALE GENOMIC DNA]</scope>
    <source>
        <strain evidence="2">DSM 17957</strain>
    </source>
</reference>
<dbReference type="STRING" id="1121919.SAMN02745975_03416"/>